<dbReference type="EMBL" id="MLAK01001404">
    <property type="protein sequence ID" value="OHS93431.1"/>
    <property type="molecule type" value="Genomic_DNA"/>
</dbReference>
<protein>
    <recommendedName>
        <fullName evidence="1">Cleavage and polyadenylation specificity factor subunit 5</fullName>
    </recommendedName>
</protein>
<dbReference type="Gene3D" id="3.90.79.10">
    <property type="entry name" value="Nucleoside Triphosphate Pyrophosphohydrolase"/>
    <property type="match status" value="1"/>
</dbReference>
<dbReference type="Pfam" id="PF13869">
    <property type="entry name" value="NUDIX_2"/>
    <property type="match status" value="1"/>
</dbReference>
<comment type="subunit">
    <text evidence="1">Homodimer (via N- and C-terminus); binds RNA as homodimer. Component of the cleavage factor Im (CFIm) complex.</text>
</comment>
<comment type="caution">
    <text evidence="2">The sequence shown here is derived from an EMBL/GenBank/DDBJ whole genome shotgun (WGS) entry which is preliminary data.</text>
</comment>
<dbReference type="InterPro" id="IPR016706">
    <property type="entry name" value="Cleav_polyA_spec_factor_su5"/>
</dbReference>
<dbReference type="Proteomes" id="UP000179807">
    <property type="component" value="Unassembled WGS sequence"/>
</dbReference>
<evidence type="ECO:0000256" key="1">
    <source>
        <dbReference type="PIRNR" id="PIRNR017888"/>
    </source>
</evidence>
<dbReference type="PIRSF" id="PIRSF017888">
    <property type="entry name" value="CPSF-25"/>
    <property type="match status" value="1"/>
</dbReference>
<dbReference type="GO" id="GO:0031124">
    <property type="term" value="P:mRNA 3'-end processing"/>
    <property type="evidence" value="ECO:0007669"/>
    <property type="project" value="InterPro"/>
</dbReference>
<keyword evidence="1" id="KW-0507">mRNA processing</keyword>
<comment type="function">
    <text evidence="1">Component of the cleavage factor Im (CFIm) complex that functions as an activator of the pre-mRNA 3'-end cleavage and polyadenylation processing required for the maturation of pre-mRNA into functional mRNAs. CFIm contributes to the recruitment of multiprotein complexes on specific sequences on the pre-mRNA 3'-end, so called cleavage and polyadenylation signals (pA signals). Most pre-mRNAs contain multiple pA signals, resulting in alternative cleavage and polyadenylation (APA) producing mRNAs with variable 3'-end formation. The CFIm complex acts as a key regulator of cleavage and polyadenylation site choice during APA through its binding to 5'-UGUA-3' elements localized in the 3'-untranslated region (UTR) for a huge number of pre-mRNAs.</text>
</comment>
<dbReference type="GO" id="GO:0005737">
    <property type="term" value="C:cytoplasm"/>
    <property type="evidence" value="ECO:0007669"/>
    <property type="project" value="UniProtKB-SubCell"/>
</dbReference>
<keyword evidence="1" id="KW-0963">Cytoplasm</keyword>
<name>A0A1J4J5M5_9EUKA</name>
<dbReference type="OrthoDB" id="277288at2759"/>
<gene>
    <name evidence="2" type="primary">cpsf5</name>
    <name evidence="2" type="ORF">TRFO_11867</name>
</gene>
<dbReference type="GeneID" id="94830983"/>
<dbReference type="VEuPathDB" id="TrichDB:TRFO_11867"/>
<dbReference type="RefSeq" id="XP_068346568.1">
    <property type="nucleotide sequence ID" value="XM_068496279.1"/>
</dbReference>
<comment type="similarity">
    <text evidence="1">Belongs to the Nudix hydrolase family. CPSF5 subfamily.</text>
</comment>
<dbReference type="AlphaFoldDB" id="A0A1J4J5M5"/>
<keyword evidence="1" id="KW-0694">RNA-binding</keyword>
<evidence type="ECO:0000313" key="3">
    <source>
        <dbReference type="Proteomes" id="UP000179807"/>
    </source>
</evidence>
<comment type="subcellular location">
    <subcellularLocation>
        <location evidence="1">Nucleus</location>
    </subcellularLocation>
    <subcellularLocation>
        <location evidence="1">Cytoplasm</location>
    </subcellularLocation>
</comment>
<evidence type="ECO:0000313" key="2">
    <source>
        <dbReference type="EMBL" id="OHS93431.1"/>
    </source>
</evidence>
<keyword evidence="3" id="KW-1185">Reference proteome</keyword>
<proteinExistence type="inferred from homology"/>
<accession>A0A1J4J5M5</accession>
<reference evidence="2" key="1">
    <citation type="submission" date="2016-10" db="EMBL/GenBank/DDBJ databases">
        <authorList>
            <person name="Benchimol M."/>
            <person name="Almeida L.G."/>
            <person name="Vasconcelos A.T."/>
            <person name="Perreira-Neves A."/>
            <person name="Rosa I.A."/>
            <person name="Tasca T."/>
            <person name="Bogo M.R."/>
            <person name="de Souza W."/>
        </authorList>
    </citation>
    <scope>NUCLEOTIDE SEQUENCE [LARGE SCALE GENOMIC DNA]</scope>
    <source>
        <strain evidence="2">K</strain>
    </source>
</reference>
<keyword evidence="1" id="KW-0539">Nucleus</keyword>
<organism evidence="2 3">
    <name type="scientific">Tritrichomonas foetus</name>
    <dbReference type="NCBI Taxonomy" id="1144522"/>
    <lineage>
        <taxon>Eukaryota</taxon>
        <taxon>Metamonada</taxon>
        <taxon>Parabasalia</taxon>
        <taxon>Tritrichomonadida</taxon>
        <taxon>Tritrichomonadidae</taxon>
        <taxon>Tritrichomonas</taxon>
    </lineage>
</organism>
<sequence>MASSPPIQIYSLEQYTCGTGEADDENKEEKPKIDKMQKLREINEKSGLVRTVRAIILVHMYNHPYVLLLEKLTGDKSIIIPGGRLALGEDDETGLQRLLAKKLRLVKGPGPYEIINDLLSCWYRPQYTEQMFPYCPVHVTTPKEVERWYLVLLPENGSLCIPPKYKLHAVPFYDLQDGVRRYGKQLPTIPLLVSRFNIIPRPIPQKDD</sequence>
<dbReference type="PANTHER" id="PTHR13047">
    <property type="entry name" value="PRE-MRNA CLEAVAGE FACTOR IM, 25KD SUBUNIT"/>
    <property type="match status" value="1"/>
</dbReference>
<dbReference type="GO" id="GO:0003729">
    <property type="term" value="F:mRNA binding"/>
    <property type="evidence" value="ECO:0007669"/>
    <property type="project" value="UniProtKB-UniRule"/>
</dbReference>
<dbReference type="GO" id="GO:0005849">
    <property type="term" value="C:mRNA cleavage factor complex"/>
    <property type="evidence" value="ECO:0007669"/>
    <property type="project" value="UniProtKB-UniRule"/>
</dbReference>